<dbReference type="SUPFAM" id="SSF55874">
    <property type="entry name" value="ATPase domain of HSP90 chaperone/DNA topoisomerase II/histidine kinase"/>
    <property type="match status" value="1"/>
</dbReference>
<dbReference type="InterPro" id="IPR003661">
    <property type="entry name" value="HisK_dim/P_dom"/>
</dbReference>
<dbReference type="PROSITE" id="PS50109">
    <property type="entry name" value="HIS_KIN"/>
    <property type="match status" value="1"/>
</dbReference>
<dbReference type="Gene3D" id="3.30.565.10">
    <property type="entry name" value="Histidine kinase-like ATPase, C-terminal domain"/>
    <property type="match status" value="1"/>
</dbReference>
<feature type="domain" description="Histidine kinase" evidence="15">
    <location>
        <begin position="198"/>
        <end position="410"/>
    </location>
</feature>
<organism evidence="16 17">
    <name type="scientific">Natranaerovirga pectinivora</name>
    <dbReference type="NCBI Taxonomy" id="682400"/>
    <lineage>
        <taxon>Bacteria</taxon>
        <taxon>Bacillati</taxon>
        <taxon>Bacillota</taxon>
        <taxon>Clostridia</taxon>
        <taxon>Lachnospirales</taxon>
        <taxon>Natranaerovirgaceae</taxon>
        <taxon>Natranaerovirga</taxon>
    </lineage>
</organism>
<dbReference type="SMART" id="SM00387">
    <property type="entry name" value="HATPase_c"/>
    <property type="match status" value="1"/>
</dbReference>
<evidence type="ECO:0000256" key="1">
    <source>
        <dbReference type="ARBA" id="ARBA00000085"/>
    </source>
</evidence>
<dbReference type="Gene3D" id="6.10.340.10">
    <property type="match status" value="1"/>
</dbReference>
<dbReference type="InterPro" id="IPR005467">
    <property type="entry name" value="His_kinase_dom"/>
</dbReference>
<dbReference type="Pfam" id="PF02518">
    <property type="entry name" value="HATPase_c"/>
    <property type="match status" value="1"/>
</dbReference>
<dbReference type="RefSeq" id="WP_243115120.1">
    <property type="nucleotide sequence ID" value="NZ_SMAL01000011.1"/>
</dbReference>
<comment type="caution">
    <text evidence="16">The sequence shown here is derived from an EMBL/GenBank/DDBJ whole genome shotgun (WGS) entry which is preliminary data.</text>
</comment>
<evidence type="ECO:0000256" key="3">
    <source>
        <dbReference type="ARBA" id="ARBA00012438"/>
    </source>
</evidence>
<evidence type="ECO:0000256" key="11">
    <source>
        <dbReference type="ARBA" id="ARBA00022989"/>
    </source>
</evidence>
<evidence type="ECO:0000256" key="8">
    <source>
        <dbReference type="ARBA" id="ARBA00022741"/>
    </source>
</evidence>
<protein>
    <recommendedName>
        <fullName evidence="3">histidine kinase</fullName>
        <ecNumber evidence="3">2.7.13.3</ecNumber>
    </recommendedName>
</protein>
<keyword evidence="10" id="KW-0067">ATP-binding</keyword>
<dbReference type="PRINTS" id="PR00344">
    <property type="entry name" value="BCTRLSENSOR"/>
</dbReference>
<evidence type="ECO:0000256" key="2">
    <source>
        <dbReference type="ARBA" id="ARBA00004651"/>
    </source>
</evidence>
<dbReference type="InterPro" id="IPR050398">
    <property type="entry name" value="HssS/ArlS-like"/>
</dbReference>
<dbReference type="InterPro" id="IPR036097">
    <property type="entry name" value="HisK_dim/P_sf"/>
</dbReference>
<name>A0A4R3MHY9_9FIRM</name>
<keyword evidence="11 14" id="KW-1133">Transmembrane helix</keyword>
<keyword evidence="17" id="KW-1185">Reference proteome</keyword>
<dbReference type="Gene3D" id="1.10.287.130">
    <property type="match status" value="1"/>
</dbReference>
<keyword evidence="6" id="KW-0808">Transferase</keyword>
<evidence type="ECO:0000256" key="5">
    <source>
        <dbReference type="ARBA" id="ARBA00022553"/>
    </source>
</evidence>
<dbReference type="EC" id="2.7.13.3" evidence="3"/>
<dbReference type="SUPFAM" id="SSF47384">
    <property type="entry name" value="Homodimeric domain of signal transducing histidine kinase"/>
    <property type="match status" value="1"/>
</dbReference>
<dbReference type="GO" id="GO:0000155">
    <property type="term" value="F:phosphorelay sensor kinase activity"/>
    <property type="evidence" value="ECO:0007669"/>
    <property type="project" value="InterPro"/>
</dbReference>
<accession>A0A4R3MHY9</accession>
<comment type="catalytic activity">
    <reaction evidence="1">
        <text>ATP + protein L-histidine = ADP + protein N-phospho-L-histidine.</text>
        <dbReference type="EC" id="2.7.13.3"/>
    </reaction>
</comment>
<evidence type="ECO:0000256" key="4">
    <source>
        <dbReference type="ARBA" id="ARBA00022475"/>
    </source>
</evidence>
<keyword evidence="9 16" id="KW-0418">Kinase</keyword>
<dbReference type="GO" id="GO:0005524">
    <property type="term" value="F:ATP binding"/>
    <property type="evidence" value="ECO:0007669"/>
    <property type="project" value="UniProtKB-KW"/>
</dbReference>
<keyword evidence="8" id="KW-0547">Nucleotide-binding</keyword>
<evidence type="ECO:0000256" key="6">
    <source>
        <dbReference type="ARBA" id="ARBA00022679"/>
    </source>
</evidence>
<keyword evidence="13 14" id="KW-0472">Membrane</keyword>
<dbReference type="PANTHER" id="PTHR45528">
    <property type="entry name" value="SENSOR HISTIDINE KINASE CPXA"/>
    <property type="match status" value="1"/>
</dbReference>
<evidence type="ECO:0000256" key="12">
    <source>
        <dbReference type="ARBA" id="ARBA00023012"/>
    </source>
</evidence>
<evidence type="ECO:0000256" key="9">
    <source>
        <dbReference type="ARBA" id="ARBA00022777"/>
    </source>
</evidence>
<evidence type="ECO:0000259" key="15">
    <source>
        <dbReference type="PROSITE" id="PS50109"/>
    </source>
</evidence>
<evidence type="ECO:0000256" key="7">
    <source>
        <dbReference type="ARBA" id="ARBA00022692"/>
    </source>
</evidence>
<dbReference type="InterPro" id="IPR003594">
    <property type="entry name" value="HATPase_dom"/>
</dbReference>
<keyword evidence="5" id="KW-0597">Phosphoprotein</keyword>
<proteinExistence type="predicted"/>
<reference evidence="16 17" key="1">
    <citation type="submission" date="2019-03" db="EMBL/GenBank/DDBJ databases">
        <title>Genomic Encyclopedia of Type Strains, Phase IV (KMG-IV): sequencing the most valuable type-strain genomes for metagenomic binning, comparative biology and taxonomic classification.</title>
        <authorList>
            <person name="Goeker M."/>
        </authorList>
    </citation>
    <scope>NUCLEOTIDE SEQUENCE [LARGE SCALE GENOMIC DNA]</scope>
    <source>
        <strain evidence="16 17">DSM 24629</strain>
    </source>
</reference>
<feature type="transmembrane region" description="Helical" evidence="14">
    <location>
        <begin position="12"/>
        <end position="35"/>
    </location>
</feature>
<dbReference type="InterPro" id="IPR036890">
    <property type="entry name" value="HATPase_C_sf"/>
</dbReference>
<evidence type="ECO:0000256" key="10">
    <source>
        <dbReference type="ARBA" id="ARBA00022840"/>
    </source>
</evidence>
<dbReference type="InterPro" id="IPR004358">
    <property type="entry name" value="Sig_transdc_His_kin-like_C"/>
</dbReference>
<feature type="transmembrane region" description="Helical" evidence="14">
    <location>
        <begin position="109"/>
        <end position="130"/>
    </location>
</feature>
<keyword evidence="7 14" id="KW-0812">Transmembrane</keyword>
<comment type="subcellular location">
    <subcellularLocation>
        <location evidence="2">Cell membrane</location>
        <topology evidence="2">Multi-pass membrane protein</topology>
    </subcellularLocation>
</comment>
<dbReference type="SMART" id="SM00388">
    <property type="entry name" value="HisKA"/>
    <property type="match status" value="1"/>
</dbReference>
<dbReference type="CDD" id="cd00082">
    <property type="entry name" value="HisKA"/>
    <property type="match status" value="1"/>
</dbReference>
<evidence type="ECO:0000256" key="13">
    <source>
        <dbReference type="ARBA" id="ARBA00023136"/>
    </source>
</evidence>
<dbReference type="Proteomes" id="UP000294902">
    <property type="component" value="Unassembled WGS sequence"/>
</dbReference>
<evidence type="ECO:0000313" key="16">
    <source>
        <dbReference type="EMBL" id="TCT12866.1"/>
    </source>
</evidence>
<dbReference type="GO" id="GO:0005886">
    <property type="term" value="C:plasma membrane"/>
    <property type="evidence" value="ECO:0007669"/>
    <property type="project" value="UniProtKB-SubCell"/>
</dbReference>
<evidence type="ECO:0000313" key="17">
    <source>
        <dbReference type="Proteomes" id="UP000294902"/>
    </source>
</evidence>
<dbReference type="EMBL" id="SMAL01000011">
    <property type="protein sequence ID" value="TCT12866.1"/>
    <property type="molecule type" value="Genomic_DNA"/>
</dbReference>
<sequence length="413" mass="47250">MNFTKNPEIKKLIKIYGAALILFMLIGLALSRITLNNQYKTLYHNNAAIIGAIIEKNPELEQTIIQEIQKNDPVKAEKSKEILGKYGIHSEEILRDLPLIKRNYRLNTVLTLLLTLSIAITLIIITFILLKKLYKNINQVTTYTKKIKEGDYTLDIRDNDEGDISHLKNEIFKITLTLKEQTQALQKDKVTLSESIADISHQLKTPLTSMLVLNDILRNNPEEKDTEEFLRRTRTQLLRMEWLITTLLKLSKFDAGTIKMKKEPIKVKTLIEKTLDNLAVPIDIKTLDIHIKGDEKTKIIGDFNWTNEALINILKNCIEHTPEEGRIAITYEQNPIYTLIKIQDTGTGIEKADIPYIFNRFYKGKNAKEDSVGIGLAMAHTILKNQNGDIKVESEKGKGTTFTIKFYEPSTKN</sequence>
<dbReference type="Pfam" id="PF00512">
    <property type="entry name" value="HisKA"/>
    <property type="match status" value="1"/>
</dbReference>
<dbReference type="AlphaFoldDB" id="A0A4R3MHY9"/>
<evidence type="ECO:0000256" key="14">
    <source>
        <dbReference type="SAM" id="Phobius"/>
    </source>
</evidence>
<dbReference type="PANTHER" id="PTHR45528:SF1">
    <property type="entry name" value="SENSOR HISTIDINE KINASE CPXA"/>
    <property type="match status" value="1"/>
</dbReference>
<keyword evidence="4" id="KW-1003">Cell membrane</keyword>
<keyword evidence="12" id="KW-0902">Two-component regulatory system</keyword>
<gene>
    <name evidence="16" type="ORF">EDC18_11137</name>
</gene>